<evidence type="ECO:0000313" key="2">
    <source>
        <dbReference type="Proteomes" id="UP001240150"/>
    </source>
</evidence>
<keyword evidence="2" id="KW-1185">Reference proteome</keyword>
<accession>A0ABY8WJ92</accession>
<reference evidence="1 2" key="1">
    <citation type="submission" date="2023-06" db="EMBL/GenBank/DDBJ databases">
        <authorList>
            <person name="Yushchuk O."/>
            <person name="Binda E."/>
            <person name="Ruckert-Reed C."/>
            <person name="Fedorenko V."/>
            <person name="Kalinowski J."/>
            <person name="Marinelli F."/>
        </authorList>
    </citation>
    <scope>NUCLEOTIDE SEQUENCE [LARGE SCALE GENOMIC DNA]</scope>
    <source>
        <strain evidence="1 2">NRRL 3884</strain>
    </source>
</reference>
<proteinExistence type="predicted"/>
<organism evidence="1 2">
    <name type="scientific">Actinoplanes oblitus</name>
    <dbReference type="NCBI Taxonomy" id="3040509"/>
    <lineage>
        <taxon>Bacteria</taxon>
        <taxon>Bacillati</taxon>
        <taxon>Actinomycetota</taxon>
        <taxon>Actinomycetes</taxon>
        <taxon>Micromonosporales</taxon>
        <taxon>Micromonosporaceae</taxon>
        <taxon>Actinoplanes</taxon>
    </lineage>
</organism>
<dbReference type="Proteomes" id="UP001240150">
    <property type="component" value="Chromosome"/>
</dbReference>
<dbReference type="RefSeq" id="WP_284919099.1">
    <property type="nucleotide sequence ID" value="NZ_CP126980.1"/>
</dbReference>
<evidence type="ECO:0000313" key="1">
    <source>
        <dbReference type="EMBL" id="WIM97703.1"/>
    </source>
</evidence>
<dbReference type="EMBL" id="CP126980">
    <property type="protein sequence ID" value="WIM97703.1"/>
    <property type="molecule type" value="Genomic_DNA"/>
</dbReference>
<protein>
    <recommendedName>
        <fullName evidence="3">Phage tail protein</fullName>
    </recommendedName>
</protein>
<gene>
    <name evidence="1" type="ORF">ACTOB_001251</name>
</gene>
<evidence type="ECO:0008006" key="3">
    <source>
        <dbReference type="Google" id="ProtNLM"/>
    </source>
</evidence>
<sequence length="251" mass="25682">MSKFVLKGTRLFVNAVDLTSVNNKVELMAEVDEQESTAFNPDSATEVWREVLGGIISSKCSAEGQWEAGDPGKVDDAAWAALGAIGPVTICPVGGPVAAGDLAYLTTMLAGDYQIGDQVGNVAPWSLDATGSSPLVRGAALHPPGTARTSTGNGTAVQLGALAADQALYVNLHVLSASGTTPSITVKVQSDDNSGMTSPTDRATFTAATTRDAQTAKIVGAITDDYWRIAWTISGTGPSFLVIVSAGIGPA</sequence>
<name>A0ABY8WJ92_9ACTN</name>